<protein>
    <submittedName>
        <fullName evidence="1">Uncharacterized protein</fullName>
    </submittedName>
</protein>
<comment type="caution">
    <text evidence="1">The sequence shown here is derived from an EMBL/GenBank/DDBJ whole genome shotgun (WGS) entry which is preliminary data.</text>
</comment>
<organism evidence="1 2">
    <name type="scientific">Trifolium medium</name>
    <dbReference type="NCBI Taxonomy" id="97028"/>
    <lineage>
        <taxon>Eukaryota</taxon>
        <taxon>Viridiplantae</taxon>
        <taxon>Streptophyta</taxon>
        <taxon>Embryophyta</taxon>
        <taxon>Tracheophyta</taxon>
        <taxon>Spermatophyta</taxon>
        <taxon>Magnoliopsida</taxon>
        <taxon>eudicotyledons</taxon>
        <taxon>Gunneridae</taxon>
        <taxon>Pentapetalae</taxon>
        <taxon>rosids</taxon>
        <taxon>fabids</taxon>
        <taxon>Fabales</taxon>
        <taxon>Fabaceae</taxon>
        <taxon>Papilionoideae</taxon>
        <taxon>50 kb inversion clade</taxon>
        <taxon>NPAAA clade</taxon>
        <taxon>Hologalegina</taxon>
        <taxon>IRL clade</taxon>
        <taxon>Trifolieae</taxon>
        <taxon>Trifolium</taxon>
    </lineage>
</organism>
<name>A0A392VYU4_9FABA</name>
<evidence type="ECO:0000313" key="2">
    <source>
        <dbReference type="Proteomes" id="UP000265520"/>
    </source>
</evidence>
<dbReference type="Proteomes" id="UP000265520">
    <property type="component" value="Unassembled WGS sequence"/>
</dbReference>
<reference evidence="1 2" key="1">
    <citation type="journal article" date="2018" name="Front. Plant Sci.">
        <title>Red Clover (Trifolium pratense) and Zigzag Clover (T. medium) - A Picture of Genomic Similarities and Differences.</title>
        <authorList>
            <person name="Dluhosova J."/>
            <person name="Istvanek J."/>
            <person name="Nedelnik J."/>
            <person name="Repkova J."/>
        </authorList>
    </citation>
    <scope>NUCLEOTIDE SEQUENCE [LARGE SCALE GENOMIC DNA]</scope>
    <source>
        <strain evidence="2">cv. 10/8</strain>
        <tissue evidence="1">Leaf</tissue>
    </source>
</reference>
<evidence type="ECO:0000313" key="1">
    <source>
        <dbReference type="EMBL" id="MCI93366.1"/>
    </source>
</evidence>
<dbReference type="EMBL" id="LXQA011327280">
    <property type="protein sequence ID" value="MCI93366.1"/>
    <property type="molecule type" value="Genomic_DNA"/>
</dbReference>
<sequence length="47" mass="5634">MFFKKCKVRHLLIFKKMRSNCISIRCFTKFGGTFLEHDSFFVKINSV</sequence>
<accession>A0A392VYU4</accession>
<dbReference type="AlphaFoldDB" id="A0A392VYU4"/>
<proteinExistence type="predicted"/>
<feature type="non-terminal residue" evidence="1">
    <location>
        <position position="47"/>
    </location>
</feature>
<keyword evidence="2" id="KW-1185">Reference proteome</keyword>